<comment type="caution">
    <text evidence="1">The sequence shown here is derived from an EMBL/GenBank/DDBJ whole genome shotgun (WGS) entry which is preliminary data.</text>
</comment>
<organism evidence="1 2">
    <name type="scientific">Algoriphagus chordae</name>
    <dbReference type="NCBI Taxonomy" id="237019"/>
    <lineage>
        <taxon>Bacteria</taxon>
        <taxon>Pseudomonadati</taxon>
        <taxon>Bacteroidota</taxon>
        <taxon>Cytophagia</taxon>
        <taxon>Cytophagales</taxon>
        <taxon>Cyclobacteriaceae</taxon>
        <taxon>Algoriphagus</taxon>
    </lineage>
</organism>
<protein>
    <recommendedName>
        <fullName evidence="3">Transcriptional regulator, AbiEi antitoxin, Type IV TA system</fullName>
    </recommendedName>
</protein>
<keyword evidence="2" id="KW-1185">Reference proteome</keyword>
<reference evidence="1 2" key="1">
    <citation type="submission" date="2018-06" db="EMBL/GenBank/DDBJ databases">
        <title>Genomic Encyclopedia of Archaeal and Bacterial Type Strains, Phase II (KMG-II): from individual species to whole genera.</title>
        <authorList>
            <person name="Goeker M."/>
        </authorList>
    </citation>
    <scope>NUCLEOTIDE SEQUENCE [LARGE SCALE GENOMIC DNA]</scope>
    <source>
        <strain evidence="1 2">DSM 19830</strain>
    </source>
</reference>
<evidence type="ECO:0000313" key="1">
    <source>
        <dbReference type="EMBL" id="PZX57973.1"/>
    </source>
</evidence>
<dbReference type="Proteomes" id="UP000248882">
    <property type="component" value="Unassembled WGS sequence"/>
</dbReference>
<evidence type="ECO:0000313" key="2">
    <source>
        <dbReference type="Proteomes" id="UP000248882"/>
    </source>
</evidence>
<dbReference type="EMBL" id="QKZT01000001">
    <property type="protein sequence ID" value="PZX57973.1"/>
    <property type="molecule type" value="Genomic_DNA"/>
</dbReference>
<accession>A0A2W7RAG0</accession>
<dbReference type="RefSeq" id="WP_245942084.1">
    <property type="nucleotide sequence ID" value="NZ_QKZT01000001.1"/>
</dbReference>
<gene>
    <name evidence="1" type="ORF">LV85_00159</name>
</gene>
<dbReference type="Pfam" id="PF19570">
    <property type="entry name" value="DUF6088"/>
    <property type="match status" value="1"/>
</dbReference>
<sequence>MNLVMVELCYGSIAMKKLNVLKRHLRPGRVYRRDDLIKWSTSVDRHLQELVETGTLKKLAQGLYHYPRKTVFGDAPPEEDELLKSFLKDDRFLVTTPNAYNKLGVGTTQLYNKRVVYNHKRHGEFQLGGRKFDFVQKYNFPKKVSPEFLVVDLVNSLDKLAEDKNAVLESVFEKLKSMDVSKLKKSVTEYGNTRTQKILLPKLQNLESDVYAY</sequence>
<name>A0A2W7RAG0_9BACT</name>
<dbReference type="InterPro" id="IPR045738">
    <property type="entry name" value="DUF6088"/>
</dbReference>
<dbReference type="AlphaFoldDB" id="A0A2W7RAG0"/>
<proteinExistence type="predicted"/>
<evidence type="ECO:0008006" key="3">
    <source>
        <dbReference type="Google" id="ProtNLM"/>
    </source>
</evidence>